<dbReference type="Proteomes" id="UP001066276">
    <property type="component" value="Chromosome 11"/>
</dbReference>
<dbReference type="AlphaFoldDB" id="A0AAV7LR11"/>
<keyword evidence="2" id="KW-1185">Reference proteome</keyword>
<sequence>MVVPVTSLEQVIKDAKARVSRPDDSKIHRGCVVAGVGVSVGPEAGCSIQSKSYSGPSRQGQKLQFGQTIVDLFRFPTKLGSKPLDAMIKVAGRCSVVMYGAGVWGF</sequence>
<organism evidence="1 2">
    <name type="scientific">Pleurodeles waltl</name>
    <name type="common">Iberian ribbed newt</name>
    <dbReference type="NCBI Taxonomy" id="8319"/>
    <lineage>
        <taxon>Eukaryota</taxon>
        <taxon>Metazoa</taxon>
        <taxon>Chordata</taxon>
        <taxon>Craniata</taxon>
        <taxon>Vertebrata</taxon>
        <taxon>Euteleostomi</taxon>
        <taxon>Amphibia</taxon>
        <taxon>Batrachia</taxon>
        <taxon>Caudata</taxon>
        <taxon>Salamandroidea</taxon>
        <taxon>Salamandridae</taxon>
        <taxon>Pleurodelinae</taxon>
        <taxon>Pleurodeles</taxon>
    </lineage>
</organism>
<evidence type="ECO:0000313" key="2">
    <source>
        <dbReference type="Proteomes" id="UP001066276"/>
    </source>
</evidence>
<comment type="caution">
    <text evidence="1">The sequence shown here is derived from an EMBL/GenBank/DDBJ whole genome shotgun (WGS) entry which is preliminary data.</text>
</comment>
<reference evidence="1" key="1">
    <citation type="journal article" date="2022" name="bioRxiv">
        <title>Sequencing and chromosome-scale assembly of the giantPleurodeles waltlgenome.</title>
        <authorList>
            <person name="Brown T."/>
            <person name="Elewa A."/>
            <person name="Iarovenko S."/>
            <person name="Subramanian E."/>
            <person name="Araus A.J."/>
            <person name="Petzold A."/>
            <person name="Susuki M."/>
            <person name="Suzuki K.-i.T."/>
            <person name="Hayashi T."/>
            <person name="Toyoda A."/>
            <person name="Oliveira C."/>
            <person name="Osipova E."/>
            <person name="Leigh N.D."/>
            <person name="Simon A."/>
            <person name="Yun M.H."/>
        </authorList>
    </citation>
    <scope>NUCLEOTIDE SEQUENCE</scope>
    <source>
        <strain evidence="1">20211129_DDA</strain>
        <tissue evidence="1">Liver</tissue>
    </source>
</reference>
<gene>
    <name evidence="1" type="ORF">NDU88_007077</name>
</gene>
<protein>
    <submittedName>
        <fullName evidence="1">Uncharacterized protein</fullName>
    </submittedName>
</protein>
<name>A0AAV7LR11_PLEWA</name>
<proteinExistence type="predicted"/>
<dbReference type="EMBL" id="JANPWB010000015">
    <property type="protein sequence ID" value="KAJ1093991.1"/>
    <property type="molecule type" value="Genomic_DNA"/>
</dbReference>
<accession>A0AAV7LR11</accession>
<evidence type="ECO:0000313" key="1">
    <source>
        <dbReference type="EMBL" id="KAJ1093991.1"/>
    </source>
</evidence>